<keyword evidence="1 4" id="KW-0378">Hydrolase</keyword>
<dbReference type="GeneID" id="33567812"/>
<organism evidence="4 5">
    <name type="scientific">Lobosporangium transversale</name>
    <dbReference type="NCBI Taxonomy" id="64571"/>
    <lineage>
        <taxon>Eukaryota</taxon>
        <taxon>Fungi</taxon>
        <taxon>Fungi incertae sedis</taxon>
        <taxon>Mucoromycota</taxon>
        <taxon>Mortierellomycotina</taxon>
        <taxon>Mortierellomycetes</taxon>
        <taxon>Mortierellales</taxon>
        <taxon>Mortierellaceae</taxon>
        <taxon>Lobosporangium</taxon>
    </lineage>
</organism>
<dbReference type="Proteomes" id="UP000193648">
    <property type="component" value="Unassembled WGS sequence"/>
</dbReference>
<dbReference type="InterPro" id="IPR049492">
    <property type="entry name" value="BD-FAE-like_dom"/>
</dbReference>
<dbReference type="InterPro" id="IPR050300">
    <property type="entry name" value="GDXG_lipolytic_enzyme"/>
</dbReference>
<keyword evidence="2" id="KW-1133">Transmembrane helix</keyword>
<sequence length="456" mass="51197">MGIISLVRSTWTWSYAALSISVLLLIGTAIKGIPTKNRKANAILSILNNQLSELPLTILALDIAFYLWLSITGTAQIGVSGLVRFFNYINVISAMGLLFLLKRSYDTKHAVEEFLRNLSKEKKVLTELPGFDSPRFWRQILSPIHAPQNCLIHENIYYWTPNEQGRVMSDDGWETALEMALDIYRPKTIEGGDNRPVFVYIHGGGWTSGNKLQTGPLLTELISRQWVVVSVGYRVTSKSPYPVQLIDCKRALRWIKDEINIYGGDPTNIIVGGDSSGGHLAALLALTPNRPEYQPGFEHVDTTIQGCVPQSGSLDLPDLKNYSHHDGRTRFIKEVARREGSAESEDNLRFLTEHSPLHNVQQANVPFMIIHGDLDNMTPVQSARDFVQEFKSKSKASIDYLEIPGGHHCFHVFPSPRTWYTVIATAEWLEANFDHNKDMAKPSVAGKNQGQDLVEW</sequence>
<dbReference type="InParanoid" id="A0A1Y2G6Z8"/>
<evidence type="ECO:0000259" key="3">
    <source>
        <dbReference type="Pfam" id="PF20434"/>
    </source>
</evidence>
<protein>
    <submittedName>
        <fullName evidence="4">Alpha/Beta hydrolase protein</fullName>
    </submittedName>
</protein>
<dbReference type="InterPro" id="IPR029058">
    <property type="entry name" value="AB_hydrolase_fold"/>
</dbReference>
<keyword evidence="5" id="KW-1185">Reference proteome</keyword>
<evidence type="ECO:0000256" key="1">
    <source>
        <dbReference type="ARBA" id="ARBA00022801"/>
    </source>
</evidence>
<evidence type="ECO:0000256" key="2">
    <source>
        <dbReference type="SAM" id="Phobius"/>
    </source>
</evidence>
<feature type="domain" description="BD-FAE-like" evidence="3">
    <location>
        <begin position="181"/>
        <end position="388"/>
    </location>
</feature>
<dbReference type="EMBL" id="MCFF01000067">
    <property type="protein sequence ID" value="ORY99605.1"/>
    <property type="molecule type" value="Genomic_DNA"/>
</dbReference>
<keyword evidence="2" id="KW-0812">Transmembrane</keyword>
<dbReference type="GO" id="GO:0016787">
    <property type="term" value="F:hydrolase activity"/>
    <property type="evidence" value="ECO:0007669"/>
    <property type="project" value="UniProtKB-KW"/>
</dbReference>
<evidence type="ECO:0000313" key="5">
    <source>
        <dbReference type="Proteomes" id="UP000193648"/>
    </source>
</evidence>
<dbReference type="OrthoDB" id="19653at2759"/>
<gene>
    <name evidence="4" type="ORF">BCR41DRAFT_363923</name>
</gene>
<dbReference type="Gene3D" id="3.40.50.1820">
    <property type="entry name" value="alpha/beta hydrolase"/>
    <property type="match status" value="1"/>
</dbReference>
<proteinExistence type="predicted"/>
<dbReference type="SUPFAM" id="SSF53474">
    <property type="entry name" value="alpha/beta-Hydrolases"/>
    <property type="match status" value="1"/>
</dbReference>
<evidence type="ECO:0000313" key="4">
    <source>
        <dbReference type="EMBL" id="ORY99605.1"/>
    </source>
</evidence>
<dbReference type="STRING" id="64571.A0A1Y2G6Z8"/>
<accession>A0A1Y2G6Z8</accession>
<keyword evidence="2" id="KW-0472">Membrane</keyword>
<name>A0A1Y2G6Z8_9FUNG</name>
<dbReference type="AlphaFoldDB" id="A0A1Y2G6Z8"/>
<reference evidence="4 5" key="1">
    <citation type="submission" date="2016-07" db="EMBL/GenBank/DDBJ databases">
        <title>Pervasive Adenine N6-methylation of Active Genes in Fungi.</title>
        <authorList>
            <consortium name="DOE Joint Genome Institute"/>
            <person name="Mondo S.J."/>
            <person name="Dannebaum R.O."/>
            <person name="Kuo R.C."/>
            <person name="Labutti K."/>
            <person name="Haridas S."/>
            <person name="Kuo A."/>
            <person name="Salamov A."/>
            <person name="Ahrendt S.R."/>
            <person name="Lipzen A."/>
            <person name="Sullivan W."/>
            <person name="Andreopoulos W.B."/>
            <person name="Clum A."/>
            <person name="Lindquist E."/>
            <person name="Daum C."/>
            <person name="Ramamoorthy G.K."/>
            <person name="Gryganskyi A."/>
            <person name="Culley D."/>
            <person name="Magnuson J.K."/>
            <person name="James T.Y."/>
            <person name="O'Malley M.A."/>
            <person name="Stajich J.E."/>
            <person name="Spatafora J.W."/>
            <person name="Visel A."/>
            <person name="Grigoriev I.V."/>
        </authorList>
    </citation>
    <scope>NUCLEOTIDE SEQUENCE [LARGE SCALE GENOMIC DNA]</scope>
    <source>
        <strain evidence="4 5">NRRL 3116</strain>
    </source>
</reference>
<comment type="caution">
    <text evidence="4">The sequence shown here is derived from an EMBL/GenBank/DDBJ whole genome shotgun (WGS) entry which is preliminary data.</text>
</comment>
<dbReference type="PANTHER" id="PTHR48081">
    <property type="entry name" value="AB HYDROLASE SUPERFAMILY PROTEIN C4A8.06C"/>
    <property type="match status" value="1"/>
</dbReference>
<dbReference type="PANTHER" id="PTHR48081:SF33">
    <property type="entry name" value="KYNURENINE FORMAMIDASE"/>
    <property type="match status" value="1"/>
</dbReference>
<feature type="transmembrane region" description="Helical" evidence="2">
    <location>
        <begin position="12"/>
        <end position="30"/>
    </location>
</feature>
<feature type="transmembrane region" description="Helical" evidence="2">
    <location>
        <begin position="81"/>
        <end position="101"/>
    </location>
</feature>
<dbReference type="RefSeq" id="XP_021875900.1">
    <property type="nucleotide sequence ID" value="XM_022025969.1"/>
</dbReference>
<dbReference type="Pfam" id="PF20434">
    <property type="entry name" value="BD-FAE"/>
    <property type="match status" value="1"/>
</dbReference>
<feature type="transmembrane region" description="Helical" evidence="2">
    <location>
        <begin position="51"/>
        <end position="69"/>
    </location>
</feature>